<keyword evidence="1" id="KW-0489">Methyltransferase</keyword>
<feature type="non-terminal residue" evidence="4">
    <location>
        <position position="1"/>
    </location>
</feature>
<dbReference type="PANTHER" id="PTHR10509">
    <property type="entry name" value="O-METHYLTRANSFERASE-RELATED"/>
    <property type="match status" value="1"/>
</dbReference>
<dbReference type="EMBL" id="UINC01001430">
    <property type="protein sequence ID" value="SUZ80542.1"/>
    <property type="molecule type" value="Genomic_DNA"/>
</dbReference>
<dbReference type="GO" id="GO:0008171">
    <property type="term" value="F:O-methyltransferase activity"/>
    <property type="evidence" value="ECO:0007669"/>
    <property type="project" value="InterPro"/>
</dbReference>
<dbReference type="GO" id="GO:0008757">
    <property type="term" value="F:S-adenosylmethionine-dependent methyltransferase activity"/>
    <property type="evidence" value="ECO:0007669"/>
    <property type="project" value="TreeGrafter"/>
</dbReference>
<organism evidence="4">
    <name type="scientific">marine metagenome</name>
    <dbReference type="NCBI Taxonomy" id="408172"/>
    <lineage>
        <taxon>unclassified sequences</taxon>
        <taxon>metagenomes</taxon>
        <taxon>ecological metagenomes</taxon>
    </lineage>
</organism>
<evidence type="ECO:0008006" key="5">
    <source>
        <dbReference type="Google" id="ProtNLM"/>
    </source>
</evidence>
<dbReference type="InterPro" id="IPR050362">
    <property type="entry name" value="Cation-dep_OMT"/>
</dbReference>
<accession>A0A381QMH0</accession>
<protein>
    <recommendedName>
        <fullName evidence="5">O-methyltransferase domain-containing protein</fullName>
    </recommendedName>
</protein>
<dbReference type="InterPro" id="IPR002935">
    <property type="entry name" value="SAM_O-MeTrfase"/>
</dbReference>
<dbReference type="PANTHER" id="PTHR10509:SF14">
    <property type="entry name" value="CAFFEOYL-COA O-METHYLTRANSFERASE 3-RELATED"/>
    <property type="match status" value="1"/>
</dbReference>
<evidence type="ECO:0000256" key="1">
    <source>
        <dbReference type="ARBA" id="ARBA00022603"/>
    </source>
</evidence>
<reference evidence="4" key="1">
    <citation type="submission" date="2018-05" db="EMBL/GenBank/DDBJ databases">
        <authorList>
            <person name="Lanie J.A."/>
            <person name="Ng W.-L."/>
            <person name="Kazmierczak K.M."/>
            <person name="Andrzejewski T.M."/>
            <person name="Davidsen T.M."/>
            <person name="Wayne K.J."/>
            <person name="Tettelin H."/>
            <person name="Glass J.I."/>
            <person name="Rusch D."/>
            <person name="Podicherti R."/>
            <person name="Tsui H.-C.T."/>
            <person name="Winkler M.E."/>
        </authorList>
    </citation>
    <scope>NUCLEOTIDE SEQUENCE</scope>
</reference>
<dbReference type="SUPFAM" id="SSF53335">
    <property type="entry name" value="S-adenosyl-L-methionine-dependent methyltransferases"/>
    <property type="match status" value="1"/>
</dbReference>
<keyword evidence="3" id="KW-0949">S-adenosyl-L-methionine</keyword>
<evidence type="ECO:0000256" key="3">
    <source>
        <dbReference type="ARBA" id="ARBA00022691"/>
    </source>
</evidence>
<evidence type="ECO:0000313" key="4">
    <source>
        <dbReference type="EMBL" id="SUZ80542.1"/>
    </source>
</evidence>
<dbReference type="PROSITE" id="PS51682">
    <property type="entry name" value="SAM_OMT_I"/>
    <property type="match status" value="1"/>
</dbReference>
<dbReference type="AlphaFoldDB" id="A0A381QMH0"/>
<dbReference type="GO" id="GO:0032259">
    <property type="term" value="P:methylation"/>
    <property type="evidence" value="ECO:0007669"/>
    <property type="project" value="UniProtKB-KW"/>
</dbReference>
<dbReference type="Pfam" id="PF01596">
    <property type="entry name" value="Methyltransf_3"/>
    <property type="match status" value="1"/>
</dbReference>
<dbReference type="CDD" id="cd02440">
    <property type="entry name" value="AdoMet_MTases"/>
    <property type="match status" value="1"/>
</dbReference>
<name>A0A381QMH0_9ZZZZ</name>
<dbReference type="InterPro" id="IPR029063">
    <property type="entry name" value="SAM-dependent_MTases_sf"/>
</dbReference>
<evidence type="ECO:0000256" key="2">
    <source>
        <dbReference type="ARBA" id="ARBA00022679"/>
    </source>
</evidence>
<keyword evidence="2" id="KW-0808">Transferase</keyword>
<proteinExistence type="predicted"/>
<gene>
    <name evidence="4" type="ORF">METZ01_LOCUS33396</name>
</gene>
<dbReference type="Gene3D" id="3.40.50.150">
    <property type="entry name" value="Vaccinia Virus protein VP39"/>
    <property type="match status" value="1"/>
</dbReference>
<sequence length="216" mass="23330">VNIVIPAINAYLSSLVAESPLLKQVGIEGVELDLPIIDSAVGRLLETLVLVTGAQRVLEIGTANGYSALWLAQSLPRDGRLISIELDPARAQIARGHFDEAGISNRANVMVGDAARLVHKVSGPFDVIFNDGDKRQYLQLLDRLVTLLRPGGVLVTDNVLWDGEVVPGLVTSPQRPADETEAIARYNKQLAADSRLVTSFLPIRDGISISVRKYSS</sequence>